<gene>
    <name evidence="2" type="ORF">C1645_836384</name>
</gene>
<dbReference type="AlphaFoldDB" id="A0A397S5Y6"/>
<name>A0A397S5Y6_9GLOM</name>
<feature type="transmembrane region" description="Helical" evidence="1">
    <location>
        <begin position="426"/>
        <end position="444"/>
    </location>
</feature>
<dbReference type="Proteomes" id="UP000265703">
    <property type="component" value="Unassembled WGS sequence"/>
</dbReference>
<comment type="caution">
    <text evidence="2">The sequence shown here is derived from an EMBL/GenBank/DDBJ whole genome shotgun (WGS) entry which is preliminary data.</text>
</comment>
<evidence type="ECO:0000313" key="3">
    <source>
        <dbReference type="Proteomes" id="UP000265703"/>
    </source>
</evidence>
<accession>A0A397S5Y6</accession>
<evidence type="ECO:0000256" key="1">
    <source>
        <dbReference type="SAM" id="Phobius"/>
    </source>
</evidence>
<feature type="transmembrane region" description="Helical" evidence="1">
    <location>
        <begin position="367"/>
        <end position="384"/>
    </location>
</feature>
<sequence>MIFQVGLTLSQDTPGTQGTIFPPTLFKSSFQDLLILNGTNYFIVEIEKNFEAHPCYDVENCDFSVVSCSPIINKCKKTLAGSLYLTQPDVIIWFLFSLDFTEPIEMKVSIRVNNTITLPTPIILSPHPADSPPLNGDPTSDGYANCGTMEFDDFRVDIQKRKIILNFMQEAQVRVILLIKNSFPIQVNVGPFIITQKFQTGFNDRFPDALFNAPGTGAYAILKFQDINIGCATAPVGKKWLNANSNTGDVDIAENSGAVINKSSFTKTPSIYDLISVAQWIITTALLTLPNLPAGYRQFASNFGCSTGTGGGINVQAFSNAADNLRRLVCLLPSVLSTFRIDENILWNDEYKIVYGVLYTDYLKNRAWFFIPLMIFQTFPVYRYKPYEIYLVNILNMILSSGRLLVLFLLIPFLGGHVTITPATRYSLAVVLIVIQIVMAASDINNEEKIDQNQERPVDDDSSIKE</sequence>
<keyword evidence="3" id="KW-1185">Reference proteome</keyword>
<keyword evidence="1" id="KW-0472">Membrane</keyword>
<reference evidence="2 3" key="1">
    <citation type="submission" date="2018-06" db="EMBL/GenBank/DDBJ databases">
        <title>Comparative genomics reveals the genomic features of Rhizophagus irregularis, R. cerebriforme, R. diaphanum and Gigaspora rosea, and their symbiotic lifestyle signature.</title>
        <authorList>
            <person name="Morin E."/>
            <person name="San Clemente H."/>
            <person name="Chen E.C.H."/>
            <person name="De La Providencia I."/>
            <person name="Hainaut M."/>
            <person name="Kuo A."/>
            <person name="Kohler A."/>
            <person name="Murat C."/>
            <person name="Tang N."/>
            <person name="Roy S."/>
            <person name="Loubradou J."/>
            <person name="Henrissat B."/>
            <person name="Grigoriev I.V."/>
            <person name="Corradi N."/>
            <person name="Roux C."/>
            <person name="Martin F.M."/>
        </authorList>
    </citation>
    <scope>NUCLEOTIDE SEQUENCE [LARGE SCALE GENOMIC DNA]</scope>
    <source>
        <strain evidence="2 3">DAOM 227022</strain>
    </source>
</reference>
<organism evidence="2 3">
    <name type="scientific">Glomus cerebriforme</name>
    <dbReference type="NCBI Taxonomy" id="658196"/>
    <lineage>
        <taxon>Eukaryota</taxon>
        <taxon>Fungi</taxon>
        <taxon>Fungi incertae sedis</taxon>
        <taxon>Mucoromycota</taxon>
        <taxon>Glomeromycotina</taxon>
        <taxon>Glomeromycetes</taxon>
        <taxon>Glomerales</taxon>
        <taxon>Glomeraceae</taxon>
        <taxon>Glomus</taxon>
    </lineage>
</organism>
<keyword evidence="1" id="KW-1133">Transmembrane helix</keyword>
<keyword evidence="1" id="KW-0812">Transmembrane</keyword>
<evidence type="ECO:0000313" key="2">
    <source>
        <dbReference type="EMBL" id="RIA81800.1"/>
    </source>
</evidence>
<feature type="transmembrane region" description="Helical" evidence="1">
    <location>
        <begin position="391"/>
        <end position="414"/>
    </location>
</feature>
<dbReference type="OrthoDB" id="2115177at2759"/>
<dbReference type="EMBL" id="QKYT01000742">
    <property type="protein sequence ID" value="RIA81800.1"/>
    <property type="molecule type" value="Genomic_DNA"/>
</dbReference>
<proteinExistence type="predicted"/>
<protein>
    <recommendedName>
        <fullName evidence="4">TRP C-terminal domain-containing protein</fullName>
    </recommendedName>
</protein>
<evidence type="ECO:0008006" key="4">
    <source>
        <dbReference type="Google" id="ProtNLM"/>
    </source>
</evidence>
<dbReference type="STRING" id="658196.A0A397S5Y6"/>